<dbReference type="PROSITE" id="PS50862">
    <property type="entry name" value="AA_TRNA_LIGASE_II"/>
    <property type="match status" value="1"/>
</dbReference>
<dbReference type="Pfam" id="PF03129">
    <property type="entry name" value="HGTP_anticodon"/>
    <property type="match status" value="1"/>
</dbReference>
<evidence type="ECO:0000256" key="9">
    <source>
        <dbReference type="PIRSR" id="PIRSR001549-1"/>
    </source>
</evidence>
<feature type="binding site" evidence="9">
    <location>
        <position position="126"/>
    </location>
    <ligand>
        <name>L-histidine</name>
        <dbReference type="ChEBI" id="CHEBI:57595"/>
    </ligand>
</feature>
<dbReference type="EMBL" id="JAAGRR010000030">
    <property type="protein sequence ID" value="NDY42028.1"/>
    <property type="molecule type" value="Genomic_DNA"/>
</dbReference>
<dbReference type="SUPFAM" id="SSF52954">
    <property type="entry name" value="Class II aaRS ABD-related"/>
    <property type="match status" value="1"/>
</dbReference>
<feature type="binding site" evidence="9">
    <location>
        <begin position="81"/>
        <end position="83"/>
    </location>
    <ligand>
        <name>L-histidine</name>
        <dbReference type="ChEBI" id="CHEBI:57595"/>
    </ligand>
</feature>
<dbReference type="InterPro" id="IPR033656">
    <property type="entry name" value="HisRS_anticodon"/>
</dbReference>
<keyword evidence="4 8" id="KW-0067">ATP-binding</keyword>
<proteinExistence type="inferred from homology"/>
<keyword evidence="6 8" id="KW-0030">Aminoacyl-tRNA synthetase</keyword>
<evidence type="ECO:0000313" key="11">
    <source>
        <dbReference type="EMBL" id="NDY42028.1"/>
    </source>
</evidence>
<evidence type="ECO:0000256" key="1">
    <source>
        <dbReference type="ARBA" id="ARBA00008226"/>
    </source>
</evidence>
<evidence type="ECO:0000256" key="8">
    <source>
        <dbReference type="HAMAP-Rule" id="MF_00127"/>
    </source>
</evidence>
<dbReference type="CDD" id="cd00773">
    <property type="entry name" value="HisRS-like_core"/>
    <property type="match status" value="1"/>
</dbReference>
<dbReference type="Pfam" id="PF13393">
    <property type="entry name" value="tRNA-synt_His"/>
    <property type="match status" value="1"/>
</dbReference>
<evidence type="ECO:0000256" key="5">
    <source>
        <dbReference type="ARBA" id="ARBA00022917"/>
    </source>
</evidence>
<dbReference type="PIRSF" id="PIRSF001549">
    <property type="entry name" value="His-tRNA_synth"/>
    <property type="match status" value="1"/>
</dbReference>
<gene>
    <name evidence="8" type="primary">hisS</name>
    <name evidence="11" type="ORF">G3N55_04080</name>
</gene>
<dbReference type="GO" id="GO:0005737">
    <property type="term" value="C:cytoplasm"/>
    <property type="evidence" value="ECO:0007669"/>
    <property type="project" value="UniProtKB-SubCell"/>
</dbReference>
<dbReference type="InterPro" id="IPR006195">
    <property type="entry name" value="aa-tRNA-synth_II"/>
</dbReference>
<keyword evidence="3 8" id="KW-0547">Nucleotide-binding</keyword>
<dbReference type="Gene3D" id="3.30.930.10">
    <property type="entry name" value="Bira Bifunctional Protein, Domain 2"/>
    <property type="match status" value="1"/>
</dbReference>
<feature type="binding site" evidence="9">
    <location>
        <position position="130"/>
    </location>
    <ligand>
        <name>L-histidine</name>
        <dbReference type="ChEBI" id="CHEBI:57595"/>
    </ligand>
</feature>
<sequence length="418" mass="45894">MAITAVRGFKDLLPGETEHWQRLEAAARRVFRSFGFREIRLPVLEKTELFARSIGAHTDIVEKEMYTFTDRSGDSLTLRPEATAGILRAVVEHKLHGSGATLKFFTIGPMFRHERPQKGRLRQFHQMNVEMVGAAEPLADVEVMAAAWEVLAAAGVAAADVQLQVNSLGCPACRPRHREDLLLYLQGVEDRLCDDCRRRARENPLRVFDCKQEGCRAAMQRAPLIKHSLCPACADHQGRVHDALEAMGIPYVANPYLVRGLDYYMRTTFEIVSPRLGAQSAVAAGGRYDGLVAALGGPDLPGVGMAVGMERLLLLLDAGPEGPACDVFVAALGEEARLASLPWMQAWRRAALRVETAYGDLSLKAQLRHAHRAGARLALIVGERELEEGRLILRDMASGDQREIPLPEVEAAVAAAAR</sequence>
<protein>
    <recommendedName>
        <fullName evidence="8">Histidine--tRNA ligase</fullName>
        <ecNumber evidence="8">6.1.1.21</ecNumber>
    </recommendedName>
    <alternativeName>
        <fullName evidence="8">Histidyl-tRNA synthetase</fullName>
        <shortName evidence="8">HisRS</shortName>
    </alternativeName>
</protein>
<evidence type="ECO:0000313" key="12">
    <source>
        <dbReference type="Proteomes" id="UP000469346"/>
    </source>
</evidence>
<comment type="similarity">
    <text evidence="1 8">Belongs to the class-II aminoacyl-tRNA synthetase family.</text>
</comment>
<accession>A0A6N9TLW5</accession>
<dbReference type="CDD" id="cd00859">
    <property type="entry name" value="HisRS_anticodon"/>
    <property type="match status" value="1"/>
</dbReference>
<keyword evidence="12" id="KW-1185">Reference proteome</keyword>
<evidence type="ECO:0000256" key="4">
    <source>
        <dbReference type="ARBA" id="ARBA00022840"/>
    </source>
</evidence>
<dbReference type="PANTHER" id="PTHR43707">
    <property type="entry name" value="HISTIDYL-TRNA SYNTHETASE"/>
    <property type="match status" value="1"/>
</dbReference>
<feature type="binding site" evidence="9">
    <location>
        <position position="259"/>
    </location>
    <ligand>
        <name>L-histidine</name>
        <dbReference type="ChEBI" id="CHEBI:57595"/>
    </ligand>
</feature>
<dbReference type="Gene3D" id="3.40.50.800">
    <property type="entry name" value="Anticodon-binding domain"/>
    <property type="match status" value="1"/>
</dbReference>
<keyword evidence="5 8" id="KW-0648">Protein biosynthesis</keyword>
<dbReference type="HAMAP" id="MF_00127">
    <property type="entry name" value="His_tRNA_synth"/>
    <property type="match status" value="1"/>
</dbReference>
<dbReference type="GO" id="GO:0005524">
    <property type="term" value="F:ATP binding"/>
    <property type="evidence" value="ECO:0007669"/>
    <property type="project" value="UniProtKB-UniRule"/>
</dbReference>
<organism evidence="11 12">
    <name type="scientific">Dissulfurirhabdus thermomarina</name>
    <dbReference type="NCBI Taxonomy" id="1765737"/>
    <lineage>
        <taxon>Bacteria</taxon>
        <taxon>Deltaproteobacteria</taxon>
        <taxon>Dissulfurirhabdaceae</taxon>
        <taxon>Dissulfurirhabdus</taxon>
    </lineage>
</organism>
<evidence type="ECO:0000256" key="2">
    <source>
        <dbReference type="ARBA" id="ARBA00022598"/>
    </source>
</evidence>
<comment type="caution">
    <text evidence="11">The sequence shown here is derived from an EMBL/GenBank/DDBJ whole genome shotgun (WGS) entry which is preliminary data.</text>
</comment>
<evidence type="ECO:0000256" key="7">
    <source>
        <dbReference type="ARBA" id="ARBA00047639"/>
    </source>
</evidence>
<dbReference type="InterPro" id="IPR004516">
    <property type="entry name" value="HisRS/HisZ"/>
</dbReference>
<dbReference type="PANTHER" id="PTHR43707:SF1">
    <property type="entry name" value="HISTIDINE--TRNA LIGASE, MITOCHONDRIAL-RELATED"/>
    <property type="match status" value="1"/>
</dbReference>
<feature type="binding site" evidence="9">
    <location>
        <begin position="263"/>
        <end position="264"/>
    </location>
    <ligand>
        <name>L-histidine</name>
        <dbReference type="ChEBI" id="CHEBI:57595"/>
    </ligand>
</feature>
<keyword evidence="2 8" id="KW-0436">Ligase</keyword>
<dbReference type="InterPro" id="IPR041715">
    <property type="entry name" value="HisRS-like_core"/>
</dbReference>
<dbReference type="Proteomes" id="UP000469346">
    <property type="component" value="Unassembled WGS sequence"/>
</dbReference>
<feature type="binding site" evidence="9">
    <location>
        <position position="112"/>
    </location>
    <ligand>
        <name>L-histidine</name>
        <dbReference type="ChEBI" id="CHEBI:57595"/>
    </ligand>
</feature>
<dbReference type="AlphaFoldDB" id="A0A6N9TLW5"/>
<name>A0A6N9TLW5_DISTH</name>
<dbReference type="InterPro" id="IPR045864">
    <property type="entry name" value="aa-tRNA-synth_II/BPL/LPL"/>
</dbReference>
<dbReference type="SUPFAM" id="SSF55681">
    <property type="entry name" value="Class II aaRS and biotin synthetases"/>
    <property type="match status" value="1"/>
</dbReference>
<dbReference type="InterPro" id="IPR004154">
    <property type="entry name" value="Anticodon-bd"/>
</dbReference>
<evidence type="ECO:0000259" key="10">
    <source>
        <dbReference type="PROSITE" id="PS50862"/>
    </source>
</evidence>
<dbReference type="RefSeq" id="WP_163298176.1">
    <property type="nucleotide sequence ID" value="NZ_JAAGRR010000030.1"/>
</dbReference>
<evidence type="ECO:0000256" key="6">
    <source>
        <dbReference type="ARBA" id="ARBA00023146"/>
    </source>
</evidence>
<comment type="subunit">
    <text evidence="8">Homodimer.</text>
</comment>
<dbReference type="EC" id="6.1.1.21" evidence="8"/>
<reference evidence="11 12" key="1">
    <citation type="submission" date="2020-02" db="EMBL/GenBank/DDBJ databases">
        <title>Comparative genomics of sulfur disproportionating microorganisms.</title>
        <authorList>
            <person name="Ward L.M."/>
            <person name="Bertran E."/>
            <person name="Johnston D.T."/>
        </authorList>
    </citation>
    <scope>NUCLEOTIDE SEQUENCE [LARGE SCALE GENOMIC DNA]</scope>
    <source>
        <strain evidence="11 12">DSM 100025</strain>
    </source>
</reference>
<dbReference type="InterPro" id="IPR015807">
    <property type="entry name" value="His-tRNA-ligase"/>
</dbReference>
<dbReference type="GO" id="GO:0006427">
    <property type="term" value="P:histidyl-tRNA aminoacylation"/>
    <property type="evidence" value="ECO:0007669"/>
    <property type="project" value="UniProtKB-UniRule"/>
</dbReference>
<dbReference type="NCBIfam" id="TIGR00442">
    <property type="entry name" value="hisS"/>
    <property type="match status" value="1"/>
</dbReference>
<keyword evidence="8" id="KW-0963">Cytoplasm</keyword>
<feature type="domain" description="Aminoacyl-transfer RNA synthetases class-II family profile" evidence="10">
    <location>
        <begin position="1"/>
        <end position="342"/>
    </location>
</feature>
<dbReference type="GO" id="GO:0004821">
    <property type="term" value="F:histidine-tRNA ligase activity"/>
    <property type="evidence" value="ECO:0007669"/>
    <property type="project" value="UniProtKB-UniRule"/>
</dbReference>
<dbReference type="InterPro" id="IPR036621">
    <property type="entry name" value="Anticodon-bd_dom_sf"/>
</dbReference>
<comment type="catalytic activity">
    <reaction evidence="7 8">
        <text>tRNA(His) + L-histidine + ATP = L-histidyl-tRNA(His) + AMP + diphosphate + H(+)</text>
        <dbReference type="Rhea" id="RHEA:17313"/>
        <dbReference type="Rhea" id="RHEA-COMP:9665"/>
        <dbReference type="Rhea" id="RHEA-COMP:9689"/>
        <dbReference type="ChEBI" id="CHEBI:15378"/>
        <dbReference type="ChEBI" id="CHEBI:30616"/>
        <dbReference type="ChEBI" id="CHEBI:33019"/>
        <dbReference type="ChEBI" id="CHEBI:57595"/>
        <dbReference type="ChEBI" id="CHEBI:78442"/>
        <dbReference type="ChEBI" id="CHEBI:78527"/>
        <dbReference type="ChEBI" id="CHEBI:456215"/>
        <dbReference type="EC" id="6.1.1.21"/>
    </reaction>
</comment>
<evidence type="ECO:0000256" key="3">
    <source>
        <dbReference type="ARBA" id="ARBA00022741"/>
    </source>
</evidence>
<comment type="subcellular location">
    <subcellularLocation>
        <location evidence="8">Cytoplasm</location>
    </subcellularLocation>
</comment>